<dbReference type="WBParaSite" id="TTAC_0001029101-mRNA-1">
    <property type="protein sequence ID" value="TTAC_0001029101-mRNA-1"/>
    <property type="gene ID" value="TTAC_0001029101"/>
</dbReference>
<protein>
    <submittedName>
        <fullName evidence="2 4">Uncharacterized protein</fullName>
    </submittedName>
</protein>
<dbReference type="EMBL" id="UYWX01021499">
    <property type="protein sequence ID" value="VDM35256.1"/>
    <property type="molecule type" value="Genomic_DNA"/>
</dbReference>
<evidence type="ECO:0000313" key="2">
    <source>
        <dbReference type="EMBL" id="VDM35256.1"/>
    </source>
</evidence>
<reference evidence="4" key="1">
    <citation type="submission" date="2017-02" db="UniProtKB">
        <authorList>
            <consortium name="WormBaseParasite"/>
        </authorList>
    </citation>
    <scope>IDENTIFICATION</scope>
</reference>
<feature type="compositionally biased region" description="Polar residues" evidence="1">
    <location>
        <begin position="7"/>
        <end position="18"/>
    </location>
</feature>
<proteinExistence type="predicted"/>
<organism evidence="4">
    <name type="scientific">Hydatigena taeniaeformis</name>
    <name type="common">Feline tapeworm</name>
    <name type="synonym">Taenia taeniaeformis</name>
    <dbReference type="NCBI Taxonomy" id="6205"/>
    <lineage>
        <taxon>Eukaryota</taxon>
        <taxon>Metazoa</taxon>
        <taxon>Spiralia</taxon>
        <taxon>Lophotrochozoa</taxon>
        <taxon>Platyhelminthes</taxon>
        <taxon>Cestoda</taxon>
        <taxon>Eucestoda</taxon>
        <taxon>Cyclophyllidea</taxon>
        <taxon>Taeniidae</taxon>
        <taxon>Hydatigera</taxon>
    </lineage>
</organism>
<name>A0A0R3X9R6_HYDTA</name>
<reference evidence="2 3" key="2">
    <citation type="submission" date="2018-11" db="EMBL/GenBank/DDBJ databases">
        <authorList>
            <consortium name="Pathogen Informatics"/>
        </authorList>
    </citation>
    <scope>NUCLEOTIDE SEQUENCE [LARGE SCALE GENOMIC DNA]</scope>
</reference>
<evidence type="ECO:0000256" key="1">
    <source>
        <dbReference type="SAM" id="MobiDB-lite"/>
    </source>
</evidence>
<dbReference type="Proteomes" id="UP000274429">
    <property type="component" value="Unassembled WGS sequence"/>
</dbReference>
<evidence type="ECO:0000313" key="4">
    <source>
        <dbReference type="WBParaSite" id="TTAC_0001029101-mRNA-1"/>
    </source>
</evidence>
<gene>
    <name evidence="2" type="ORF">TTAC_LOCUS10276</name>
</gene>
<dbReference type="STRING" id="6205.A0A0R3X9R6"/>
<feature type="compositionally biased region" description="Polar residues" evidence="1">
    <location>
        <begin position="34"/>
        <end position="44"/>
    </location>
</feature>
<evidence type="ECO:0000313" key="3">
    <source>
        <dbReference type="Proteomes" id="UP000274429"/>
    </source>
</evidence>
<keyword evidence="3" id="KW-1185">Reference proteome</keyword>
<dbReference type="AlphaFoldDB" id="A0A0R3X9R6"/>
<feature type="region of interest" description="Disordered" evidence="1">
    <location>
        <begin position="1"/>
        <end position="71"/>
    </location>
</feature>
<feature type="compositionally biased region" description="Pro residues" evidence="1">
    <location>
        <begin position="45"/>
        <end position="67"/>
    </location>
</feature>
<sequence length="112" mass="12120">MVLHSESLGTQTTGTVGRSNVAKVGEETEEMRYVSSNLATIPQPSGQPPVDPSPQQLPPPPPPPPFSPNSLHPVSVGGYYWPLNTALNQPHAFKQIQQCHSNTCPFDTSEFL</sequence>
<accession>A0A0R3X9R6</accession>